<reference evidence="1" key="1">
    <citation type="submission" date="2020-07" db="EMBL/GenBank/DDBJ databases">
        <title>Clarias magur genome sequencing, assembly and annotation.</title>
        <authorList>
            <person name="Kushwaha B."/>
            <person name="Kumar R."/>
            <person name="Das P."/>
            <person name="Joshi C.G."/>
            <person name="Kumar D."/>
            <person name="Nagpure N.S."/>
            <person name="Pandey M."/>
            <person name="Agarwal S."/>
            <person name="Srivastava S."/>
            <person name="Singh M."/>
            <person name="Sahoo L."/>
            <person name="Jayasankar P."/>
            <person name="Meher P.K."/>
            <person name="Koringa P.G."/>
            <person name="Iquebal M.A."/>
            <person name="Das S.P."/>
            <person name="Bit A."/>
            <person name="Patnaik S."/>
            <person name="Patel N."/>
            <person name="Shah T.M."/>
            <person name="Hinsu A."/>
            <person name="Jena J.K."/>
        </authorList>
    </citation>
    <scope>NUCLEOTIDE SEQUENCE</scope>
    <source>
        <strain evidence="1">CIFAMagur01</strain>
        <tissue evidence="1">Testis</tissue>
    </source>
</reference>
<accession>A0A8J4TKK0</accession>
<comment type="caution">
    <text evidence="1">The sequence shown here is derived from an EMBL/GenBank/DDBJ whole genome shotgun (WGS) entry which is preliminary data.</text>
</comment>
<dbReference type="EMBL" id="QNUK01000512">
    <property type="protein sequence ID" value="KAF5892294.1"/>
    <property type="molecule type" value="Genomic_DNA"/>
</dbReference>
<gene>
    <name evidence="1" type="primary">ptaA</name>
    <name evidence="1" type="ORF">DAT39_018002</name>
</gene>
<name>A0A8J4TKK0_CLAMG</name>
<dbReference type="Proteomes" id="UP000727407">
    <property type="component" value="Unassembled WGS sequence"/>
</dbReference>
<dbReference type="AlphaFoldDB" id="A0A8J4TKK0"/>
<sequence>PQHKVAVDKQRVTARCELPNAACGALGFWELLRADEDSHLNPLLVTFQNENAADALSSEFVNQTRARNVLESQTPEIEEHPH</sequence>
<organism evidence="1 2">
    <name type="scientific">Clarias magur</name>
    <name type="common">Asian catfish</name>
    <name type="synonym">Macropteronotus magur</name>
    <dbReference type="NCBI Taxonomy" id="1594786"/>
    <lineage>
        <taxon>Eukaryota</taxon>
        <taxon>Metazoa</taxon>
        <taxon>Chordata</taxon>
        <taxon>Craniata</taxon>
        <taxon>Vertebrata</taxon>
        <taxon>Euteleostomi</taxon>
        <taxon>Actinopterygii</taxon>
        <taxon>Neopterygii</taxon>
        <taxon>Teleostei</taxon>
        <taxon>Ostariophysi</taxon>
        <taxon>Siluriformes</taxon>
        <taxon>Clariidae</taxon>
        <taxon>Clarias</taxon>
    </lineage>
</organism>
<evidence type="ECO:0000313" key="1">
    <source>
        <dbReference type="EMBL" id="KAF5892294.1"/>
    </source>
</evidence>
<evidence type="ECO:0000313" key="2">
    <source>
        <dbReference type="Proteomes" id="UP000727407"/>
    </source>
</evidence>
<keyword evidence="2" id="KW-1185">Reference proteome</keyword>
<proteinExistence type="predicted"/>
<feature type="non-terminal residue" evidence="1">
    <location>
        <position position="1"/>
    </location>
</feature>
<protein>
    <submittedName>
        <fullName evidence="1">Non-reducing polyketide synthase ptaA</fullName>
    </submittedName>
</protein>